<dbReference type="AlphaFoldDB" id="A0A0H4TMD3"/>
<name>A0A0H4TMD3_9EURY</name>
<proteinExistence type="predicted"/>
<evidence type="ECO:0000313" key="1">
    <source>
        <dbReference type="EMBL" id="AKQ01744.1"/>
    </source>
</evidence>
<reference evidence="1" key="1">
    <citation type="journal article" date="2015" name="ISME J.">
        <title>Aquifer environment selects for microbial species cohorts in sediment and groundwater.</title>
        <authorList>
            <person name="Hug L.A."/>
            <person name="Thomas B.C."/>
            <person name="Brown C.T."/>
            <person name="Frischkorn K.R."/>
            <person name="Williams K.H."/>
            <person name="Tringe S.G."/>
            <person name="Banfield J.F."/>
        </authorList>
    </citation>
    <scope>NUCLEOTIDE SEQUENCE</scope>
</reference>
<organism evidence="1">
    <name type="scientific">uncultured euryarchaeote Rifle_16ft_4_minimus_23719</name>
    <dbReference type="NCBI Taxonomy" id="1665190"/>
    <lineage>
        <taxon>Archaea</taxon>
        <taxon>Methanobacteriati</taxon>
        <taxon>Methanobacteriota</taxon>
        <taxon>environmental samples</taxon>
    </lineage>
</organism>
<sequence length="35" mass="3842">MTIGGYWVHARPDGSPGRWDVTGTEEATLVLPWSV</sequence>
<protein>
    <submittedName>
        <fullName evidence="1">Uncharacterized protein</fullName>
    </submittedName>
</protein>
<dbReference type="EMBL" id="KT006976">
    <property type="protein sequence ID" value="AKQ01744.1"/>
    <property type="molecule type" value="Genomic_DNA"/>
</dbReference>
<accession>A0A0H4TMD3</accession>